<dbReference type="SMART" id="SM01033">
    <property type="entry name" value="BING4CT"/>
    <property type="match status" value="1"/>
</dbReference>
<keyword evidence="4" id="KW-0677">Repeat</keyword>
<evidence type="ECO:0000256" key="7">
    <source>
        <dbReference type="SAM" id="MobiDB-lite"/>
    </source>
</evidence>
<protein>
    <recommendedName>
        <fullName evidence="8">BING4 C-terminal domain-containing protein</fullName>
    </recommendedName>
</protein>
<dbReference type="PROSITE" id="PS00678">
    <property type="entry name" value="WD_REPEATS_1"/>
    <property type="match status" value="1"/>
</dbReference>
<feature type="domain" description="BING4 C-terminal" evidence="8">
    <location>
        <begin position="429"/>
        <end position="490"/>
    </location>
</feature>
<proteinExistence type="predicted"/>
<evidence type="ECO:0000259" key="8">
    <source>
        <dbReference type="SMART" id="SM01033"/>
    </source>
</evidence>
<comment type="subcellular location">
    <subcellularLocation>
        <location evidence="1">Nucleus</location>
        <location evidence="1">Nucleolus</location>
    </subcellularLocation>
</comment>
<evidence type="ECO:0000256" key="4">
    <source>
        <dbReference type="ARBA" id="ARBA00022737"/>
    </source>
</evidence>
<evidence type="ECO:0000256" key="2">
    <source>
        <dbReference type="ARBA" id="ARBA00022552"/>
    </source>
</evidence>
<dbReference type="SUPFAM" id="SSF50978">
    <property type="entry name" value="WD40 repeat-like"/>
    <property type="match status" value="1"/>
</dbReference>
<dbReference type="InterPro" id="IPR019775">
    <property type="entry name" value="WD40_repeat_CS"/>
</dbReference>
<feature type="repeat" description="WD" evidence="6">
    <location>
        <begin position="348"/>
        <end position="389"/>
    </location>
</feature>
<feature type="non-terminal residue" evidence="9">
    <location>
        <position position="1"/>
    </location>
</feature>
<dbReference type="InterPro" id="IPR040315">
    <property type="entry name" value="WDR46/Utp7"/>
</dbReference>
<dbReference type="Proteomes" id="UP001519460">
    <property type="component" value="Unassembled WGS sequence"/>
</dbReference>
<dbReference type="InterPro" id="IPR015943">
    <property type="entry name" value="WD40/YVTN_repeat-like_dom_sf"/>
</dbReference>
<dbReference type="InterPro" id="IPR001680">
    <property type="entry name" value="WD40_rpt"/>
</dbReference>
<organism evidence="9 10">
    <name type="scientific">Batillaria attramentaria</name>
    <dbReference type="NCBI Taxonomy" id="370345"/>
    <lineage>
        <taxon>Eukaryota</taxon>
        <taxon>Metazoa</taxon>
        <taxon>Spiralia</taxon>
        <taxon>Lophotrochozoa</taxon>
        <taxon>Mollusca</taxon>
        <taxon>Gastropoda</taxon>
        <taxon>Caenogastropoda</taxon>
        <taxon>Sorbeoconcha</taxon>
        <taxon>Cerithioidea</taxon>
        <taxon>Batillariidae</taxon>
        <taxon>Batillaria</taxon>
    </lineage>
</organism>
<evidence type="ECO:0000313" key="10">
    <source>
        <dbReference type="Proteomes" id="UP001519460"/>
    </source>
</evidence>
<evidence type="ECO:0000256" key="6">
    <source>
        <dbReference type="PROSITE-ProRule" id="PRU00221"/>
    </source>
</evidence>
<evidence type="ECO:0000256" key="1">
    <source>
        <dbReference type="ARBA" id="ARBA00004604"/>
    </source>
</evidence>
<keyword evidence="2" id="KW-0698">rRNA processing</keyword>
<feature type="compositionally biased region" description="Basic and acidic residues" evidence="7">
    <location>
        <begin position="54"/>
        <end position="63"/>
    </location>
</feature>
<dbReference type="FunFam" id="2.130.10.10:FF:000378">
    <property type="entry name" value="U3 small nucleolar RNA-associated protein 7"/>
    <property type="match status" value="1"/>
</dbReference>
<feature type="compositionally biased region" description="Basic residues" evidence="7">
    <location>
        <begin position="42"/>
        <end position="53"/>
    </location>
</feature>
<evidence type="ECO:0000313" key="9">
    <source>
        <dbReference type="EMBL" id="KAK7478780.1"/>
    </source>
</evidence>
<evidence type="ECO:0000256" key="3">
    <source>
        <dbReference type="ARBA" id="ARBA00022574"/>
    </source>
</evidence>
<dbReference type="PROSITE" id="PS50294">
    <property type="entry name" value="WD_REPEATS_REGION"/>
    <property type="match status" value="1"/>
</dbReference>
<keyword evidence="10" id="KW-1185">Reference proteome</keyword>
<dbReference type="PROSITE" id="PS50082">
    <property type="entry name" value="WD_REPEATS_2"/>
    <property type="match status" value="1"/>
</dbReference>
<name>A0ABD0JW12_9CAEN</name>
<dbReference type="EMBL" id="JACVVK020000317">
    <property type="protein sequence ID" value="KAK7478780.1"/>
    <property type="molecule type" value="Genomic_DNA"/>
</dbReference>
<dbReference type="AlphaFoldDB" id="A0ABD0JW12"/>
<dbReference type="PANTHER" id="PTHR14085:SF3">
    <property type="entry name" value="WD REPEAT-CONTAINING PROTEIN 46"/>
    <property type="match status" value="1"/>
</dbReference>
<dbReference type="GO" id="GO:0006364">
    <property type="term" value="P:rRNA processing"/>
    <property type="evidence" value="ECO:0007669"/>
    <property type="project" value="UniProtKB-KW"/>
</dbReference>
<gene>
    <name evidence="9" type="ORF">BaRGS_00029991</name>
</gene>
<feature type="non-terminal residue" evidence="9">
    <location>
        <position position="490"/>
    </location>
</feature>
<dbReference type="PANTHER" id="PTHR14085">
    <property type="entry name" value="WD-REPEAT PROTEIN BING4"/>
    <property type="match status" value="1"/>
</dbReference>
<sequence>VSQQPQLTKKRKKKTLRYFEETEDKQSKKDTEAIVVVKPKIKTPKRLDRRKPRNLTEKPDKDGVVIVRPKMKAPKQNLERWKRRNFRDSDPYPGEAPIPKDRLDRYGHGAQKIKVPKRGLRGERLQQVKSRSIFAQKQAARAERLHDDEAGFLELDEAEKEARLSQTEIAAAVDVTSATKYFELQLSQFGPYGINYTRNGRHLLLGGQKGHVAAFDWQTKRLHCEFNAMETIHDVRWLHQETLFATAQKSGVYIYDNQGIELHALTGLDSVLSMEFLPHHFLLCTANSKGFLAYTDVTMGVKVAGICTGLGRLDVMCQNPSNAIVHLGHGWGTVTLWSPNVKEPLVKMLCHKSSVRSVAVDPTGMYMATSGVDRKLKVWDLRTYKTLANYQLSMGAGSLAFSQTGMLASATGSIVQTYKDVCREAIVTPYLSHLCRGTVREVQFCPFEDVLGAGHKSGFSSLIIPGAGEANMDAVEVNPMATKKQRQHAE</sequence>
<accession>A0ABD0JW12</accession>
<dbReference type="GO" id="GO:0005730">
    <property type="term" value="C:nucleolus"/>
    <property type="evidence" value="ECO:0007669"/>
    <property type="project" value="UniProtKB-SubCell"/>
</dbReference>
<dbReference type="InterPro" id="IPR012952">
    <property type="entry name" value="BING4_C_dom"/>
</dbReference>
<dbReference type="Pfam" id="PF08149">
    <property type="entry name" value="BING4CT"/>
    <property type="match status" value="1"/>
</dbReference>
<dbReference type="SMART" id="SM00320">
    <property type="entry name" value="WD40"/>
    <property type="match status" value="4"/>
</dbReference>
<keyword evidence="5" id="KW-0539">Nucleus</keyword>
<feature type="region of interest" description="Disordered" evidence="7">
    <location>
        <begin position="42"/>
        <end position="64"/>
    </location>
</feature>
<dbReference type="InterPro" id="IPR036322">
    <property type="entry name" value="WD40_repeat_dom_sf"/>
</dbReference>
<dbReference type="Pfam" id="PF00400">
    <property type="entry name" value="WD40"/>
    <property type="match status" value="1"/>
</dbReference>
<evidence type="ECO:0000256" key="5">
    <source>
        <dbReference type="ARBA" id="ARBA00023242"/>
    </source>
</evidence>
<dbReference type="Gene3D" id="2.130.10.10">
    <property type="entry name" value="YVTN repeat-like/Quinoprotein amine dehydrogenase"/>
    <property type="match status" value="1"/>
</dbReference>
<comment type="caution">
    <text evidence="9">The sequence shown here is derived from an EMBL/GenBank/DDBJ whole genome shotgun (WGS) entry which is preliminary data.</text>
</comment>
<reference evidence="9 10" key="1">
    <citation type="journal article" date="2023" name="Sci. Data">
        <title>Genome assembly of the Korean intertidal mud-creeper Batillaria attramentaria.</title>
        <authorList>
            <person name="Patra A.K."/>
            <person name="Ho P.T."/>
            <person name="Jun S."/>
            <person name="Lee S.J."/>
            <person name="Kim Y."/>
            <person name="Won Y.J."/>
        </authorList>
    </citation>
    <scope>NUCLEOTIDE SEQUENCE [LARGE SCALE GENOMIC DNA]</scope>
    <source>
        <strain evidence="9">Wonlab-2016</strain>
    </source>
</reference>
<keyword evidence="3 6" id="KW-0853">WD repeat</keyword>